<reference evidence="2" key="1">
    <citation type="journal article" date="2014" name="Int. J. Syst. Evol. Microbiol.">
        <title>Complete genome sequence of Corynebacterium casei LMG S-19264T (=DSM 44701T), isolated from a smear-ripened cheese.</title>
        <authorList>
            <consortium name="US DOE Joint Genome Institute (JGI-PGF)"/>
            <person name="Walter F."/>
            <person name="Albersmeier A."/>
            <person name="Kalinowski J."/>
            <person name="Ruckert C."/>
        </authorList>
    </citation>
    <scope>NUCLEOTIDE SEQUENCE</scope>
    <source>
        <strain evidence="2">JCM 14265</strain>
    </source>
</reference>
<name>A0AAV3SNY3_9EURY</name>
<dbReference type="Gene3D" id="3.40.50.150">
    <property type="entry name" value="Vaccinia Virus protein VP39"/>
    <property type="match status" value="1"/>
</dbReference>
<keyword evidence="3" id="KW-0489">Methyltransferase</keyword>
<protein>
    <submittedName>
        <fullName evidence="3">Methyltransferase domain-containing protein</fullName>
    </submittedName>
</protein>
<dbReference type="PANTHER" id="PTHR43861">
    <property type="entry name" value="TRANS-ACONITATE 2-METHYLTRANSFERASE-RELATED"/>
    <property type="match status" value="1"/>
</dbReference>
<dbReference type="CDD" id="cd02440">
    <property type="entry name" value="AdoMet_MTases"/>
    <property type="match status" value="1"/>
</dbReference>
<dbReference type="InterPro" id="IPR025714">
    <property type="entry name" value="Methyltranfer_dom"/>
</dbReference>
<organism evidence="2 4">
    <name type="scientific">Halorubrum ejinorense</name>
    <dbReference type="NCBI Taxonomy" id="425309"/>
    <lineage>
        <taxon>Archaea</taxon>
        <taxon>Methanobacteriati</taxon>
        <taxon>Methanobacteriota</taxon>
        <taxon>Stenosarchaea group</taxon>
        <taxon>Halobacteria</taxon>
        <taxon>Halobacteriales</taxon>
        <taxon>Haloferacaceae</taxon>
        <taxon>Halorubrum</taxon>
    </lineage>
</organism>
<dbReference type="RefSeq" id="WP_343776488.1">
    <property type="nucleotide sequence ID" value="NZ_BAAADQ010000002.1"/>
</dbReference>
<dbReference type="GO" id="GO:0032259">
    <property type="term" value="P:methylation"/>
    <property type="evidence" value="ECO:0007669"/>
    <property type="project" value="UniProtKB-KW"/>
</dbReference>
<dbReference type="SUPFAM" id="SSF53335">
    <property type="entry name" value="S-adenosyl-L-methionine-dependent methyltransferases"/>
    <property type="match status" value="1"/>
</dbReference>
<dbReference type="Proteomes" id="UP001501425">
    <property type="component" value="Unassembled WGS sequence"/>
</dbReference>
<keyword evidence="5" id="KW-1185">Reference proteome</keyword>
<dbReference type="Pfam" id="PF13847">
    <property type="entry name" value="Methyltransf_31"/>
    <property type="match status" value="1"/>
</dbReference>
<evidence type="ECO:0000313" key="4">
    <source>
        <dbReference type="Proteomes" id="UP001501425"/>
    </source>
</evidence>
<evidence type="ECO:0000313" key="3">
    <source>
        <dbReference type="EMBL" id="MEZ3167499.1"/>
    </source>
</evidence>
<feature type="domain" description="Methyltransferase" evidence="1">
    <location>
        <begin position="32"/>
        <end position="141"/>
    </location>
</feature>
<evidence type="ECO:0000313" key="2">
    <source>
        <dbReference type="EMBL" id="GAA0533863.1"/>
    </source>
</evidence>
<keyword evidence="3" id="KW-0808">Transferase</keyword>
<sequence>MGRFRNTGQPDWDWWGRVWPTPGETLRELGIESGDTVAEIGSGNGYFALPAARVADPGTVYAVDVDAALLTELERLADAQGIANVAAVEGDARDLAALLPEPVDVGLLLNAFHGIPDPESFVSGICEALASGGRFVVVNWRDGPRAETRITGEPRGPPTDLRLSPAATREAVEGTPGDLTLVREVDLPPFHYGLVFER</sequence>
<dbReference type="EMBL" id="JBEDNW010000004">
    <property type="protein sequence ID" value="MEZ3167499.1"/>
    <property type="molecule type" value="Genomic_DNA"/>
</dbReference>
<dbReference type="Proteomes" id="UP001567571">
    <property type="component" value="Unassembled WGS sequence"/>
</dbReference>
<gene>
    <name evidence="3" type="ORF">ABNG02_09200</name>
    <name evidence="2" type="ORF">GCM10008994_05890</name>
</gene>
<evidence type="ECO:0000313" key="5">
    <source>
        <dbReference type="Proteomes" id="UP001567571"/>
    </source>
</evidence>
<reference evidence="3 5" key="3">
    <citation type="submission" date="2024-06" db="EMBL/GenBank/DDBJ databases">
        <title>Halorubrum miltondacostae sp. nov., a potential PHA producer isolated from an inland solar saltern in Rio Maior, Portugal.</title>
        <authorList>
            <person name="Albuquerque L."/>
            <person name="Viver T."/>
            <person name="Barroso C."/>
            <person name="Claudino R."/>
            <person name="Galvan M."/>
            <person name="Simoes G."/>
            <person name="Lobo Da Cunha A."/>
            <person name="Egas C."/>
        </authorList>
    </citation>
    <scope>NUCLEOTIDE SEQUENCE [LARGE SCALE GENOMIC DNA]</scope>
    <source>
        <strain evidence="3 5">DSM 18646</strain>
    </source>
</reference>
<dbReference type="AlphaFoldDB" id="A0AAV3SNY3"/>
<dbReference type="EMBL" id="BAAADQ010000002">
    <property type="protein sequence ID" value="GAA0533863.1"/>
    <property type="molecule type" value="Genomic_DNA"/>
</dbReference>
<accession>A0AAV3SNY3</accession>
<reference evidence="2" key="2">
    <citation type="submission" date="2023-12" db="EMBL/GenBank/DDBJ databases">
        <authorList>
            <person name="Sun Q."/>
            <person name="Inoue M."/>
        </authorList>
    </citation>
    <scope>NUCLEOTIDE SEQUENCE</scope>
    <source>
        <strain evidence="2">JCM 14265</strain>
    </source>
</reference>
<comment type="caution">
    <text evidence="2">The sequence shown here is derived from an EMBL/GenBank/DDBJ whole genome shotgun (WGS) entry which is preliminary data.</text>
</comment>
<proteinExistence type="predicted"/>
<evidence type="ECO:0000259" key="1">
    <source>
        <dbReference type="Pfam" id="PF13847"/>
    </source>
</evidence>
<dbReference type="GO" id="GO:0008168">
    <property type="term" value="F:methyltransferase activity"/>
    <property type="evidence" value="ECO:0007669"/>
    <property type="project" value="UniProtKB-KW"/>
</dbReference>
<dbReference type="InterPro" id="IPR029063">
    <property type="entry name" value="SAM-dependent_MTases_sf"/>
</dbReference>